<evidence type="ECO:0000256" key="7">
    <source>
        <dbReference type="ARBA" id="ARBA00022842"/>
    </source>
</evidence>
<comment type="cofactor">
    <cofactor evidence="1">
        <name>Mg(2+)</name>
        <dbReference type="ChEBI" id="CHEBI:18420"/>
    </cofactor>
</comment>
<dbReference type="GO" id="GO:0030388">
    <property type="term" value="P:fructose 1,6-bisphosphate metabolic process"/>
    <property type="evidence" value="ECO:0007669"/>
    <property type="project" value="TreeGrafter"/>
</dbReference>
<dbReference type="Gene3D" id="3.40.50.460">
    <property type="entry name" value="Phosphofructokinase domain"/>
    <property type="match status" value="1"/>
</dbReference>
<name>A0A382KAY7_9ZZZZ</name>
<dbReference type="GO" id="GO:0003872">
    <property type="term" value="F:6-phosphofructokinase activity"/>
    <property type="evidence" value="ECO:0007669"/>
    <property type="project" value="InterPro"/>
</dbReference>
<dbReference type="GO" id="GO:0070095">
    <property type="term" value="F:fructose-6-phosphate binding"/>
    <property type="evidence" value="ECO:0007669"/>
    <property type="project" value="TreeGrafter"/>
</dbReference>
<evidence type="ECO:0000256" key="4">
    <source>
        <dbReference type="ARBA" id="ARBA00022679"/>
    </source>
</evidence>
<dbReference type="PRINTS" id="PR00476">
    <property type="entry name" value="PHFRCTKINASE"/>
</dbReference>
<dbReference type="Pfam" id="PF00365">
    <property type="entry name" value="PFK"/>
    <property type="match status" value="1"/>
</dbReference>
<reference evidence="10" key="1">
    <citation type="submission" date="2018-05" db="EMBL/GenBank/DDBJ databases">
        <authorList>
            <person name="Lanie J.A."/>
            <person name="Ng W.-L."/>
            <person name="Kazmierczak K.M."/>
            <person name="Andrzejewski T.M."/>
            <person name="Davidsen T.M."/>
            <person name="Wayne K.J."/>
            <person name="Tettelin H."/>
            <person name="Glass J.I."/>
            <person name="Rusch D."/>
            <person name="Podicherti R."/>
            <person name="Tsui H.-C.T."/>
            <person name="Winkler M.E."/>
        </authorList>
    </citation>
    <scope>NUCLEOTIDE SEQUENCE</scope>
</reference>
<dbReference type="EMBL" id="UINC01078782">
    <property type="protein sequence ID" value="SVC20187.1"/>
    <property type="molecule type" value="Genomic_DNA"/>
</dbReference>
<keyword evidence="8" id="KW-0324">Glycolysis</keyword>
<feature type="domain" description="Phosphofructokinase" evidence="9">
    <location>
        <begin position="4"/>
        <end position="236"/>
    </location>
</feature>
<evidence type="ECO:0000256" key="8">
    <source>
        <dbReference type="ARBA" id="ARBA00023152"/>
    </source>
</evidence>
<dbReference type="AlphaFoldDB" id="A0A382KAY7"/>
<dbReference type="SUPFAM" id="SSF53784">
    <property type="entry name" value="Phosphofructokinase"/>
    <property type="match status" value="1"/>
</dbReference>
<dbReference type="InterPro" id="IPR035966">
    <property type="entry name" value="PKF_sf"/>
</dbReference>
<keyword evidence="6" id="KW-0418">Kinase</keyword>
<evidence type="ECO:0000256" key="6">
    <source>
        <dbReference type="ARBA" id="ARBA00022777"/>
    </source>
</evidence>
<dbReference type="GO" id="GO:0048029">
    <property type="term" value="F:monosaccharide binding"/>
    <property type="evidence" value="ECO:0007669"/>
    <property type="project" value="TreeGrafter"/>
</dbReference>
<dbReference type="PANTHER" id="PTHR13697">
    <property type="entry name" value="PHOSPHOFRUCTOKINASE"/>
    <property type="match status" value="1"/>
</dbReference>
<dbReference type="GO" id="GO:0046872">
    <property type="term" value="F:metal ion binding"/>
    <property type="evidence" value="ECO:0007669"/>
    <property type="project" value="UniProtKB-KW"/>
</dbReference>
<dbReference type="PANTHER" id="PTHR13697:SF52">
    <property type="entry name" value="ATP-DEPENDENT 6-PHOSPHOFRUCTOKINASE 3"/>
    <property type="match status" value="1"/>
</dbReference>
<accession>A0A382KAY7</accession>
<keyword evidence="4" id="KW-0808">Transferase</keyword>
<keyword evidence="3" id="KW-0963">Cytoplasm</keyword>
<dbReference type="InterPro" id="IPR000023">
    <property type="entry name" value="Phosphofructokinase_dom"/>
</dbReference>
<dbReference type="GO" id="GO:0005524">
    <property type="term" value="F:ATP binding"/>
    <property type="evidence" value="ECO:0007669"/>
    <property type="project" value="TreeGrafter"/>
</dbReference>
<dbReference type="UniPathway" id="UPA00109">
    <property type="reaction ID" value="UER00182"/>
</dbReference>
<proteinExistence type="predicted"/>
<sequence length="240" mass="25751">MSKRIGVLTGGGDTPVLNATLKGIALQCEELGFELIGLMQGWAGVLKQGAYCHLASEMIDEDRGGTILQSSRTNLRASGQIGEAIENLKKLKIDALIPIGGDDTLSVGSELSNDFATTFVTKTIDNDVGSNAPEDSSVNYMQLVNYFCPGFPSAANLIAKYVRDIRTTAYSHNRIIFVEAMGRYAGWLTLASAYGYPDLILVPEIEYDPDSLAACIEKKYSQVGNLVVVVSEGITGKDGK</sequence>
<dbReference type="GO" id="GO:0005945">
    <property type="term" value="C:6-phosphofructokinase complex"/>
    <property type="evidence" value="ECO:0007669"/>
    <property type="project" value="TreeGrafter"/>
</dbReference>
<dbReference type="GO" id="GO:0042802">
    <property type="term" value="F:identical protein binding"/>
    <property type="evidence" value="ECO:0007669"/>
    <property type="project" value="TreeGrafter"/>
</dbReference>
<protein>
    <recommendedName>
        <fullName evidence="9">Phosphofructokinase domain-containing protein</fullName>
    </recommendedName>
</protein>
<keyword evidence="7" id="KW-0460">Magnesium</keyword>
<evidence type="ECO:0000256" key="2">
    <source>
        <dbReference type="ARBA" id="ARBA00004679"/>
    </source>
</evidence>
<dbReference type="GO" id="GO:0061621">
    <property type="term" value="P:canonical glycolysis"/>
    <property type="evidence" value="ECO:0007669"/>
    <property type="project" value="TreeGrafter"/>
</dbReference>
<comment type="pathway">
    <text evidence="2">Carbohydrate degradation; glycolysis; D-glyceraldehyde 3-phosphate and glycerone phosphate from D-glucose: step 3/4.</text>
</comment>
<gene>
    <name evidence="10" type="ORF">METZ01_LOCUS273041</name>
</gene>
<feature type="non-terminal residue" evidence="10">
    <location>
        <position position="240"/>
    </location>
</feature>
<evidence type="ECO:0000313" key="10">
    <source>
        <dbReference type="EMBL" id="SVC20187.1"/>
    </source>
</evidence>
<dbReference type="GO" id="GO:0016208">
    <property type="term" value="F:AMP binding"/>
    <property type="evidence" value="ECO:0007669"/>
    <property type="project" value="TreeGrafter"/>
</dbReference>
<evidence type="ECO:0000256" key="1">
    <source>
        <dbReference type="ARBA" id="ARBA00001946"/>
    </source>
</evidence>
<dbReference type="InterPro" id="IPR022953">
    <property type="entry name" value="ATP_PFK"/>
</dbReference>
<dbReference type="GO" id="GO:0006002">
    <property type="term" value="P:fructose 6-phosphate metabolic process"/>
    <property type="evidence" value="ECO:0007669"/>
    <property type="project" value="InterPro"/>
</dbReference>
<evidence type="ECO:0000256" key="3">
    <source>
        <dbReference type="ARBA" id="ARBA00022490"/>
    </source>
</evidence>
<evidence type="ECO:0000259" key="9">
    <source>
        <dbReference type="Pfam" id="PF00365"/>
    </source>
</evidence>
<keyword evidence="5" id="KW-0479">Metal-binding</keyword>
<evidence type="ECO:0000256" key="5">
    <source>
        <dbReference type="ARBA" id="ARBA00022723"/>
    </source>
</evidence>
<organism evidence="10">
    <name type="scientific">marine metagenome</name>
    <dbReference type="NCBI Taxonomy" id="408172"/>
    <lineage>
        <taxon>unclassified sequences</taxon>
        <taxon>metagenomes</taxon>
        <taxon>ecological metagenomes</taxon>
    </lineage>
</organism>
<dbReference type="Gene3D" id="3.40.50.450">
    <property type="match status" value="1"/>
</dbReference>